<dbReference type="PANTHER" id="PTHR31391">
    <property type="entry name" value="B3 DOMAIN-CONTAINING PROTEIN OS11G0197600-RELATED"/>
    <property type="match status" value="1"/>
</dbReference>
<evidence type="ECO:0000256" key="4">
    <source>
        <dbReference type="ARBA" id="ARBA00023163"/>
    </source>
</evidence>
<organism evidence="8 9">
    <name type="scientific">Rubroshorea leprosula</name>
    <dbReference type="NCBI Taxonomy" id="152421"/>
    <lineage>
        <taxon>Eukaryota</taxon>
        <taxon>Viridiplantae</taxon>
        <taxon>Streptophyta</taxon>
        <taxon>Embryophyta</taxon>
        <taxon>Tracheophyta</taxon>
        <taxon>Spermatophyta</taxon>
        <taxon>Magnoliopsida</taxon>
        <taxon>eudicotyledons</taxon>
        <taxon>Gunneridae</taxon>
        <taxon>Pentapetalae</taxon>
        <taxon>rosids</taxon>
        <taxon>malvids</taxon>
        <taxon>Malvales</taxon>
        <taxon>Dipterocarpaceae</taxon>
        <taxon>Rubroshorea</taxon>
    </lineage>
</organism>
<name>A0AAV5MTW3_9ROSI</name>
<keyword evidence="9" id="KW-1185">Reference proteome</keyword>
<dbReference type="CDD" id="cd10017">
    <property type="entry name" value="B3_DNA"/>
    <property type="match status" value="2"/>
</dbReference>
<feature type="compositionally biased region" description="Polar residues" evidence="6">
    <location>
        <begin position="57"/>
        <end position="71"/>
    </location>
</feature>
<comment type="caution">
    <text evidence="8">The sequence shown here is derived from an EMBL/GenBank/DDBJ whole genome shotgun (WGS) entry which is preliminary data.</text>
</comment>
<dbReference type="AlphaFoldDB" id="A0AAV5MTW3"/>
<evidence type="ECO:0000256" key="5">
    <source>
        <dbReference type="ARBA" id="ARBA00023242"/>
    </source>
</evidence>
<dbReference type="Gene3D" id="2.40.330.10">
    <property type="entry name" value="DNA-binding pseudobarrel domain"/>
    <property type="match status" value="2"/>
</dbReference>
<feature type="region of interest" description="Disordered" evidence="6">
    <location>
        <begin position="55"/>
        <end position="76"/>
    </location>
</feature>
<dbReference type="Proteomes" id="UP001054252">
    <property type="component" value="Unassembled WGS sequence"/>
</dbReference>
<dbReference type="SMART" id="SM01019">
    <property type="entry name" value="B3"/>
    <property type="match status" value="2"/>
</dbReference>
<evidence type="ECO:0000256" key="2">
    <source>
        <dbReference type="ARBA" id="ARBA00023015"/>
    </source>
</evidence>
<feature type="region of interest" description="Disordered" evidence="6">
    <location>
        <begin position="1"/>
        <end position="38"/>
    </location>
</feature>
<keyword evidence="4" id="KW-0804">Transcription</keyword>
<dbReference type="PROSITE" id="PS50863">
    <property type="entry name" value="B3"/>
    <property type="match status" value="1"/>
</dbReference>
<keyword evidence="3" id="KW-0238">DNA-binding</keyword>
<protein>
    <recommendedName>
        <fullName evidence="7">TF-B3 domain-containing protein</fullName>
    </recommendedName>
</protein>
<dbReference type="InterPro" id="IPR044837">
    <property type="entry name" value="REM16-like"/>
</dbReference>
<evidence type="ECO:0000256" key="1">
    <source>
        <dbReference type="ARBA" id="ARBA00004123"/>
    </source>
</evidence>
<keyword evidence="5" id="KW-0539">Nucleus</keyword>
<evidence type="ECO:0000256" key="3">
    <source>
        <dbReference type="ARBA" id="ARBA00023125"/>
    </source>
</evidence>
<dbReference type="InterPro" id="IPR015300">
    <property type="entry name" value="DNA-bd_pseudobarrel_sf"/>
</dbReference>
<dbReference type="EMBL" id="BPVZ01001376">
    <property type="protein sequence ID" value="GKV53430.1"/>
    <property type="molecule type" value="Genomic_DNA"/>
</dbReference>
<evidence type="ECO:0000313" key="8">
    <source>
        <dbReference type="EMBL" id="GKV53430.1"/>
    </source>
</evidence>
<dbReference type="GO" id="GO:0003677">
    <property type="term" value="F:DNA binding"/>
    <property type="evidence" value="ECO:0007669"/>
    <property type="project" value="UniProtKB-KW"/>
</dbReference>
<dbReference type="Pfam" id="PF02362">
    <property type="entry name" value="B3"/>
    <property type="match status" value="1"/>
</dbReference>
<proteinExistence type="predicted"/>
<feature type="compositionally biased region" description="Acidic residues" evidence="6">
    <location>
        <begin position="28"/>
        <end position="38"/>
    </location>
</feature>
<dbReference type="InterPro" id="IPR003340">
    <property type="entry name" value="B3_DNA-bd"/>
</dbReference>
<dbReference type="PANTHER" id="PTHR31391:SF157">
    <property type="entry name" value="B3 DOMAIN-CONTAINING PROTEIN REM16"/>
    <property type="match status" value="1"/>
</dbReference>
<dbReference type="SUPFAM" id="SSF101936">
    <property type="entry name" value="DNA-binding pseudobarrel domain"/>
    <property type="match status" value="2"/>
</dbReference>
<feature type="domain" description="TF-B3" evidence="7">
    <location>
        <begin position="113"/>
        <end position="215"/>
    </location>
</feature>
<evidence type="ECO:0000256" key="6">
    <source>
        <dbReference type="SAM" id="MobiDB-lite"/>
    </source>
</evidence>
<keyword evidence="2" id="KW-0805">Transcription regulation</keyword>
<gene>
    <name evidence="8" type="ORF">SLEP1_g59957</name>
</gene>
<reference evidence="8 9" key="1">
    <citation type="journal article" date="2021" name="Commun. Biol.">
        <title>The genome of Shorea leprosula (Dipterocarpaceae) highlights the ecological relevance of drought in aseasonal tropical rainforests.</title>
        <authorList>
            <person name="Ng K.K.S."/>
            <person name="Kobayashi M.J."/>
            <person name="Fawcett J.A."/>
            <person name="Hatakeyama M."/>
            <person name="Paape T."/>
            <person name="Ng C.H."/>
            <person name="Ang C.C."/>
            <person name="Tnah L.H."/>
            <person name="Lee C.T."/>
            <person name="Nishiyama T."/>
            <person name="Sese J."/>
            <person name="O'Brien M.J."/>
            <person name="Copetti D."/>
            <person name="Mohd Noor M.I."/>
            <person name="Ong R.C."/>
            <person name="Putra M."/>
            <person name="Sireger I.Z."/>
            <person name="Indrioko S."/>
            <person name="Kosugi Y."/>
            <person name="Izuno A."/>
            <person name="Isagi Y."/>
            <person name="Lee S.L."/>
            <person name="Shimizu K.K."/>
        </authorList>
    </citation>
    <scope>NUCLEOTIDE SEQUENCE [LARGE SCALE GENOMIC DNA]</scope>
    <source>
        <strain evidence="8">214</strain>
    </source>
</reference>
<evidence type="ECO:0000259" key="7">
    <source>
        <dbReference type="PROSITE" id="PS50863"/>
    </source>
</evidence>
<evidence type="ECO:0000313" key="9">
    <source>
        <dbReference type="Proteomes" id="UP001054252"/>
    </source>
</evidence>
<sequence length="381" mass="43501">MKEKQPVENGTHVTPDTECNLPASDNATSDDTEPFNIDDEEEAVTTTAFNEHGVEQAENNEQSHPHSTNLEAGQITWGRSRRTRFVSHRRLVAEEEGNPALRRAYAAKSPCGLVVSMPTRMVQNHHRVPIPRQWFVTCISKRISHKVILRVKNEERTWVVPVYFCESETGRTRPVELMRSGWKPFAADNRIKEFDACLFEPAGRNHLGIPIIDVVIEREDPTMPILPPSTDSDAGKSREENRQREIWLKAVDAENNIALQQARAEEIPGISKVVAIYMSHVSRSFRVRMSLEWISKHLSEQSMGARKVLLSMDMQMQQVLLHFNETYKYAELTAGWKEFACYHSLNVSDVCLFNPAGTRNNDGISIINVRIFRNGPERQNR</sequence>
<dbReference type="GO" id="GO:0005634">
    <property type="term" value="C:nucleus"/>
    <property type="evidence" value="ECO:0007669"/>
    <property type="project" value="UniProtKB-SubCell"/>
</dbReference>
<comment type="subcellular location">
    <subcellularLocation>
        <location evidence="1">Nucleus</location>
    </subcellularLocation>
</comment>
<accession>A0AAV5MTW3</accession>